<evidence type="ECO:0000313" key="3">
    <source>
        <dbReference type="EMBL" id="EZA55000.1"/>
    </source>
</evidence>
<sequence length="140" mass="16099">MSRKKHNVSYIKPDEPKFLQQLKEQIGYKEGPTVDTKREALPEISDDEREEKLDDKPTVVVLNSGDLTAEEADAFQKQKEKEENNAPADLSKKIIFRKTKVAEMESDTVDTDKPLKKKAKREKQKVVLSFDDDEDDNEFG</sequence>
<evidence type="ECO:0000256" key="1">
    <source>
        <dbReference type="SAM" id="MobiDB-lite"/>
    </source>
</evidence>
<dbReference type="Proteomes" id="UP000053097">
    <property type="component" value="Unassembled WGS sequence"/>
</dbReference>
<feature type="region of interest" description="Disordered" evidence="1">
    <location>
        <begin position="28"/>
        <end position="58"/>
    </location>
</feature>
<dbReference type="Pfam" id="PF15377">
    <property type="entry name" value="DUF4604"/>
    <property type="match status" value="1"/>
</dbReference>
<name>A0A026WFV6_OOCBI</name>
<evidence type="ECO:0000313" key="4">
    <source>
        <dbReference type="EMBL" id="RLU18638.1"/>
    </source>
</evidence>
<feature type="compositionally biased region" description="Acidic residues" evidence="1">
    <location>
        <begin position="130"/>
        <end position="140"/>
    </location>
</feature>
<reference evidence="3 5" key="1">
    <citation type="journal article" date="2014" name="Curr. Biol.">
        <title>The genome of the clonal raider ant Cerapachys biroi.</title>
        <authorList>
            <person name="Oxley P.R."/>
            <person name="Ji L."/>
            <person name="Fetter-Pruneda I."/>
            <person name="McKenzie S.K."/>
            <person name="Li C."/>
            <person name="Hu H."/>
            <person name="Zhang G."/>
            <person name="Kronauer D.J."/>
        </authorList>
    </citation>
    <scope>NUCLEOTIDE SEQUENCE [LARGE SCALE GENOMIC DNA]</scope>
</reference>
<feature type="domain" description="DUF4604" evidence="2">
    <location>
        <begin position="7"/>
        <end position="113"/>
    </location>
</feature>
<dbReference type="PANTHER" id="PTHR31195">
    <property type="entry name" value="GEO02494P1"/>
    <property type="match status" value="1"/>
</dbReference>
<accession>A0A026WFV6</accession>
<evidence type="ECO:0000313" key="6">
    <source>
        <dbReference type="Proteomes" id="UP000279307"/>
    </source>
</evidence>
<dbReference type="Proteomes" id="UP000279307">
    <property type="component" value="Chromosome 9"/>
</dbReference>
<dbReference type="EMBL" id="QOIP01000009">
    <property type="protein sequence ID" value="RLU18638.1"/>
    <property type="molecule type" value="Genomic_DNA"/>
</dbReference>
<feature type="region of interest" description="Disordered" evidence="1">
    <location>
        <begin position="103"/>
        <end position="140"/>
    </location>
</feature>
<reference evidence="4" key="3">
    <citation type="submission" date="2018-07" db="EMBL/GenBank/DDBJ databases">
        <authorList>
            <person name="Mckenzie S.K."/>
            <person name="Kronauer D.J.C."/>
        </authorList>
    </citation>
    <scope>NUCLEOTIDE SEQUENCE</scope>
    <source>
        <strain evidence="4">Clonal line C1</strain>
    </source>
</reference>
<proteinExistence type="predicted"/>
<evidence type="ECO:0000259" key="2">
    <source>
        <dbReference type="Pfam" id="PF15377"/>
    </source>
</evidence>
<gene>
    <name evidence="4" type="ORF">DMN91_008995</name>
    <name evidence="3" type="ORF">X777_04463</name>
</gene>
<dbReference type="InterPro" id="IPR027911">
    <property type="entry name" value="DUF4604"/>
</dbReference>
<dbReference type="PANTHER" id="PTHR31195:SF2">
    <property type="entry name" value="GEO02494P1"/>
    <property type="match status" value="1"/>
</dbReference>
<evidence type="ECO:0000313" key="5">
    <source>
        <dbReference type="Proteomes" id="UP000053097"/>
    </source>
</evidence>
<dbReference type="InterPro" id="IPR040219">
    <property type="entry name" value="KIAA1143-like"/>
</dbReference>
<dbReference type="OMA" id="DPQDQED"/>
<dbReference type="OrthoDB" id="10043580at2759"/>
<protein>
    <recommendedName>
        <fullName evidence="2">DUF4604 domain-containing protein</fullName>
    </recommendedName>
</protein>
<organism evidence="3 5">
    <name type="scientific">Ooceraea biroi</name>
    <name type="common">Clonal raider ant</name>
    <name type="synonym">Cerapachys biroi</name>
    <dbReference type="NCBI Taxonomy" id="2015173"/>
    <lineage>
        <taxon>Eukaryota</taxon>
        <taxon>Metazoa</taxon>
        <taxon>Ecdysozoa</taxon>
        <taxon>Arthropoda</taxon>
        <taxon>Hexapoda</taxon>
        <taxon>Insecta</taxon>
        <taxon>Pterygota</taxon>
        <taxon>Neoptera</taxon>
        <taxon>Endopterygota</taxon>
        <taxon>Hymenoptera</taxon>
        <taxon>Apocrita</taxon>
        <taxon>Aculeata</taxon>
        <taxon>Formicoidea</taxon>
        <taxon>Formicidae</taxon>
        <taxon>Dorylinae</taxon>
        <taxon>Ooceraea</taxon>
    </lineage>
</organism>
<keyword evidence="5" id="KW-1185">Reference proteome</keyword>
<reference evidence="4 6" key="2">
    <citation type="journal article" date="2018" name="Genome Res.">
        <title>The genomic architecture and molecular evolution of ant odorant receptors.</title>
        <authorList>
            <person name="McKenzie S.K."/>
            <person name="Kronauer D.J.C."/>
        </authorList>
    </citation>
    <scope>NUCLEOTIDE SEQUENCE [LARGE SCALE GENOMIC DNA]</scope>
    <source>
        <strain evidence="4">Clonal line C1</strain>
    </source>
</reference>
<dbReference type="EMBL" id="KK107231">
    <property type="protein sequence ID" value="EZA55000.1"/>
    <property type="molecule type" value="Genomic_DNA"/>
</dbReference>
<dbReference type="AlphaFoldDB" id="A0A026WFV6"/>